<comment type="caution">
    <text evidence="1">The sequence shown here is derived from an EMBL/GenBank/DDBJ whole genome shotgun (WGS) entry which is preliminary data.</text>
</comment>
<proteinExistence type="predicted"/>
<reference evidence="1 2" key="1">
    <citation type="submission" date="2018-04" db="EMBL/GenBank/DDBJ databases">
        <title>Genomic Encyclopedia of Type Strains, Phase IV (KMG-IV): sequencing the most valuable type-strain genomes for metagenomic binning, comparative biology and taxonomic classification.</title>
        <authorList>
            <person name="Goeker M."/>
        </authorList>
    </citation>
    <scope>NUCLEOTIDE SEQUENCE [LARGE SCALE GENOMIC DNA]</scope>
    <source>
        <strain evidence="1 2">DSM 28520</strain>
    </source>
</reference>
<evidence type="ECO:0000313" key="2">
    <source>
        <dbReference type="Proteomes" id="UP000245462"/>
    </source>
</evidence>
<accession>A0A2U1F3Q1</accession>
<dbReference type="AlphaFoldDB" id="A0A2U1F3Q1"/>
<dbReference type="Proteomes" id="UP000245462">
    <property type="component" value="Unassembled WGS sequence"/>
</dbReference>
<gene>
    <name evidence="1" type="ORF">C7382_12122</name>
</gene>
<sequence>MLCFFFVGDILIYALGQVGDDFLSQLAHYIKGVLGLSQGSYR</sequence>
<keyword evidence="2" id="KW-1185">Reference proteome</keyword>
<dbReference type="EMBL" id="QEKY01000021">
    <property type="protein sequence ID" value="PVZ06804.1"/>
    <property type="molecule type" value="Genomic_DNA"/>
</dbReference>
<organism evidence="1 2">
    <name type="scientific">Porphyromonas loveana</name>
    <dbReference type="NCBI Taxonomy" id="1884669"/>
    <lineage>
        <taxon>Bacteria</taxon>
        <taxon>Pseudomonadati</taxon>
        <taxon>Bacteroidota</taxon>
        <taxon>Bacteroidia</taxon>
        <taxon>Bacteroidales</taxon>
        <taxon>Porphyromonadaceae</taxon>
        <taxon>Porphyromonas</taxon>
    </lineage>
</organism>
<name>A0A2U1F3Q1_9PORP</name>
<protein>
    <submittedName>
        <fullName evidence="1">Uncharacterized protein</fullName>
    </submittedName>
</protein>
<evidence type="ECO:0000313" key="1">
    <source>
        <dbReference type="EMBL" id="PVZ06804.1"/>
    </source>
</evidence>